<dbReference type="EMBL" id="CAJVPW010008735">
    <property type="protein sequence ID" value="CAG8596488.1"/>
    <property type="molecule type" value="Genomic_DNA"/>
</dbReference>
<organism evidence="1 2">
    <name type="scientific">Cetraspora pellucida</name>
    <dbReference type="NCBI Taxonomy" id="1433469"/>
    <lineage>
        <taxon>Eukaryota</taxon>
        <taxon>Fungi</taxon>
        <taxon>Fungi incertae sedis</taxon>
        <taxon>Mucoromycota</taxon>
        <taxon>Glomeromycotina</taxon>
        <taxon>Glomeromycetes</taxon>
        <taxon>Diversisporales</taxon>
        <taxon>Gigasporaceae</taxon>
        <taxon>Cetraspora</taxon>
    </lineage>
</organism>
<dbReference type="Proteomes" id="UP000789366">
    <property type="component" value="Unassembled WGS sequence"/>
</dbReference>
<accession>A0ACA9MLL7</accession>
<protein>
    <submittedName>
        <fullName evidence="1">12966_t:CDS:1</fullName>
    </submittedName>
</protein>
<comment type="caution">
    <text evidence="1">The sequence shown here is derived from an EMBL/GenBank/DDBJ whole genome shotgun (WGS) entry which is preliminary data.</text>
</comment>
<gene>
    <name evidence="1" type="ORF">SPELUC_LOCUS6948</name>
</gene>
<evidence type="ECO:0000313" key="1">
    <source>
        <dbReference type="EMBL" id="CAG8596488.1"/>
    </source>
</evidence>
<proteinExistence type="predicted"/>
<sequence>QHVKEDSNLLVVWALGAYSVEREDYDIELILFVPIDLNDRDFESQAVFEKDRFFSVGGKIVPGYYGNNKRAKMTVSTSTHVTILNKVSEANKCPLKISLIGIPQDKPNEIKEDIVVNILITDYVGQECNFIVKAVFPCYNLRFMHLKDTIKPLESLVFLVGQMEIINNNFYVYVKDINYVDTYFAEKRKFLDSNAVQDSSMSQTSIRSKLLVTHKNISENSKGRLESGTLPSVSSCDFENKSELNLSDCSHSSKHGQTDDFNKCTEEGLGNIEHKEGGSCAIESNDSIDTVVEEDAGGLAKKRVLRNKGKEHVNRSLRSNLRSQNSNEYISEEEE</sequence>
<keyword evidence="2" id="KW-1185">Reference proteome</keyword>
<name>A0ACA9MLL7_9GLOM</name>
<feature type="non-terminal residue" evidence="1">
    <location>
        <position position="1"/>
    </location>
</feature>
<evidence type="ECO:0000313" key="2">
    <source>
        <dbReference type="Proteomes" id="UP000789366"/>
    </source>
</evidence>
<reference evidence="1" key="1">
    <citation type="submission" date="2021-06" db="EMBL/GenBank/DDBJ databases">
        <authorList>
            <person name="Kallberg Y."/>
            <person name="Tangrot J."/>
            <person name="Rosling A."/>
        </authorList>
    </citation>
    <scope>NUCLEOTIDE SEQUENCE</scope>
    <source>
        <strain evidence="1">28 12/20/2015</strain>
    </source>
</reference>